<protein>
    <submittedName>
        <fullName evidence="8">Multidrug resistance protein</fullName>
    </submittedName>
</protein>
<dbReference type="PROSITE" id="PS50850">
    <property type="entry name" value="MFS"/>
    <property type="match status" value="1"/>
</dbReference>
<dbReference type="SUPFAM" id="SSF103473">
    <property type="entry name" value="MFS general substrate transporter"/>
    <property type="match status" value="1"/>
</dbReference>
<dbReference type="PANTHER" id="PTHR23502:SF132">
    <property type="entry name" value="POLYAMINE TRANSPORTER 2-RELATED"/>
    <property type="match status" value="1"/>
</dbReference>
<dbReference type="STRING" id="1224947.SAMN05216480_101457"/>
<dbReference type="Gene3D" id="1.20.1720.10">
    <property type="entry name" value="Multidrug resistance protein D"/>
    <property type="match status" value="1"/>
</dbReference>
<sequence length="400" mass="44429">MLEQSLQPRYKKIATYLALAIIPLSGVATDIFIPSLPTMVKDLHTTESTIRLSITLFLVSYGLSQFISGALVDAWGRYKFNIISMLVFIASNVLIILSDSIELILIARFIQGISAGAIATAKRTLFIDVHDGEKLKHYLSIMSIVWSLGPIIAPFIGGYLEHLINWRACFAFLGIYAFIILILELIFSGETIKHYHELKIKPILDKSLIMIKTPDFIYGVFICSICYAMVILFGLVSPFIVEHRMGFSPVVAGYVSLILGFAWMTGGFIGKALMKKDFLPKIQRGNAIQFLFIIAMLLTTPLRADIFTLVFFAFAVHVCSGFMFNNYFAYCLGRFPNMAGLSGGLVGGMNYILCSIFSYGLTWGINPQEQSGLSIAYFILAGGILIFLLLTKRSKSAFVK</sequence>
<evidence type="ECO:0000256" key="4">
    <source>
        <dbReference type="ARBA" id="ARBA00022989"/>
    </source>
</evidence>
<dbReference type="GO" id="GO:0015385">
    <property type="term" value="F:sodium:proton antiporter activity"/>
    <property type="evidence" value="ECO:0007669"/>
    <property type="project" value="TreeGrafter"/>
</dbReference>
<dbReference type="AlphaFoldDB" id="A0A1I7EZB7"/>
<dbReference type="EMBL" id="FPBK01000001">
    <property type="protein sequence ID" value="SFU29247.1"/>
    <property type="molecule type" value="Genomic_DNA"/>
</dbReference>
<keyword evidence="3 6" id="KW-0812">Transmembrane</keyword>
<dbReference type="InterPro" id="IPR036259">
    <property type="entry name" value="MFS_trans_sf"/>
</dbReference>
<organism evidence="8 9">
    <name type="scientific">Pustulibacterium marinum</name>
    <dbReference type="NCBI Taxonomy" id="1224947"/>
    <lineage>
        <taxon>Bacteria</taxon>
        <taxon>Pseudomonadati</taxon>
        <taxon>Bacteroidota</taxon>
        <taxon>Flavobacteriia</taxon>
        <taxon>Flavobacteriales</taxon>
        <taxon>Flavobacteriaceae</taxon>
        <taxon>Pustulibacterium</taxon>
    </lineage>
</organism>
<evidence type="ECO:0000256" key="1">
    <source>
        <dbReference type="ARBA" id="ARBA00004141"/>
    </source>
</evidence>
<feature type="transmembrane region" description="Helical" evidence="6">
    <location>
        <begin position="13"/>
        <end position="33"/>
    </location>
</feature>
<feature type="domain" description="Major facilitator superfamily (MFS) profile" evidence="7">
    <location>
        <begin position="14"/>
        <end position="394"/>
    </location>
</feature>
<dbReference type="OrthoDB" id="9814303at2"/>
<reference evidence="8 9" key="1">
    <citation type="submission" date="2016-10" db="EMBL/GenBank/DDBJ databases">
        <authorList>
            <person name="de Groot N.N."/>
        </authorList>
    </citation>
    <scope>NUCLEOTIDE SEQUENCE [LARGE SCALE GENOMIC DNA]</scope>
    <source>
        <strain evidence="8 9">CGMCC 1.12333</strain>
    </source>
</reference>
<evidence type="ECO:0000256" key="3">
    <source>
        <dbReference type="ARBA" id="ARBA00022692"/>
    </source>
</evidence>
<evidence type="ECO:0000313" key="8">
    <source>
        <dbReference type="EMBL" id="SFU29247.1"/>
    </source>
</evidence>
<evidence type="ECO:0000256" key="6">
    <source>
        <dbReference type="SAM" id="Phobius"/>
    </source>
</evidence>
<dbReference type="GO" id="GO:0005886">
    <property type="term" value="C:plasma membrane"/>
    <property type="evidence" value="ECO:0007669"/>
    <property type="project" value="TreeGrafter"/>
</dbReference>
<name>A0A1I7EZB7_9FLAO</name>
<dbReference type="InterPro" id="IPR011701">
    <property type="entry name" value="MFS"/>
</dbReference>
<dbReference type="InterPro" id="IPR020846">
    <property type="entry name" value="MFS_dom"/>
</dbReference>
<proteinExistence type="predicted"/>
<keyword evidence="4 6" id="KW-1133">Transmembrane helix</keyword>
<evidence type="ECO:0000256" key="2">
    <source>
        <dbReference type="ARBA" id="ARBA00022448"/>
    </source>
</evidence>
<feature type="transmembrane region" description="Helical" evidence="6">
    <location>
        <begin position="216"/>
        <end position="240"/>
    </location>
</feature>
<feature type="transmembrane region" description="Helical" evidence="6">
    <location>
        <begin position="310"/>
        <end position="332"/>
    </location>
</feature>
<feature type="transmembrane region" description="Helical" evidence="6">
    <location>
        <begin position="344"/>
        <end position="365"/>
    </location>
</feature>
<feature type="transmembrane region" description="Helical" evidence="6">
    <location>
        <begin position="53"/>
        <end position="71"/>
    </location>
</feature>
<dbReference type="PANTHER" id="PTHR23502">
    <property type="entry name" value="MAJOR FACILITATOR SUPERFAMILY"/>
    <property type="match status" value="1"/>
</dbReference>
<feature type="transmembrane region" description="Helical" evidence="6">
    <location>
        <begin position="138"/>
        <end position="158"/>
    </location>
</feature>
<dbReference type="Proteomes" id="UP000199138">
    <property type="component" value="Unassembled WGS sequence"/>
</dbReference>
<feature type="transmembrane region" description="Helical" evidence="6">
    <location>
        <begin position="252"/>
        <end position="274"/>
    </location>
</feature>
<gene>
    <name evidence="8" type="ORF">SAMN05216480_101457</name>
</gene>
<dbReference type="GO" id="GO:1990961">
    <property type="term" value="P:xenobiotic detoxification by transmembrane export across the plasma membrane"/>
    <property type="evidence" value="ECO:0007669"/>
    <property type="project" value="TreeGrafter"/>
</dbReference>
<evidence type="ECO:0000259" key="7">
    <source>
        <dbReference type="PROSITE" id="PS50850"/>
    </source>
</evidence>
<accession>A0A1I7EZB7</accession>
<keyword evidence="2" id="KW-0813">Transport</keyword>
<feature type="transmembrane region" description="Helical" evidence="6">
    <location>
        <begin position="164"/>
        <end position="187"/>
    </location>
</feature>
<comment type="subcellular location">
    <subcellularLocation>
        <location evidence="1">Membrane</location>
        <topology evidence="1">Multi-pass membrane protein</topology>
    </subcellularLocation>
</comment>
<feature type="transmembrane region" description="Helical" evidence="6">
    <location>
        <begin position="78"/>
        <end position="97"/>
    </location>
</feature>
<keyword evidence="9" id="KW-1185">Reference proteome</keyword>
<dbReference type="RefSeq" id="WP_093022443.1">
    <property type="nucleotide sequence ID" value="NZ_FPBK01000001.1"/>
</dbReference>
<evidence type="ECO:0000256" key="5">
    <source>
        <dbReference type="ARBA" id="ARBA00023136"/>
    </source>
</evidence>
<keyword evidence="5 6" id="KW-0472">Membrane</keyword>
<dbReference type="Pfam" id="PF07690">
    <property type="entry name" value="MFS_1"/>
    <property type="match status" value="1"/>
</dbReference>
<evidence type="ECO:0000313" key="9">
    <source>
        <dbReference type="Proteomes" id="UP000199138"/>
    </source>
</evidence>
<feature type="transmembrane region" description="Helical" evidence="6">
    <location>
        <begin position="371"/>
        <end position="390"/>
    </location>
</feature>